<evidence type="ECO:0000313" key="3">
    <source>
        <dbReference type="Proteomes" id="UP000321570"/>
    </source>
</evidence>
<protein>
    <submittedName>
        <fullName evidence="2">Uncharacterized protein</fullName>
    </submittedName>
</protein>
<name>A0A564YYN4_HYMDI</name>
<keyword evidence="3" id="KW-1185">Reference proteome</keyword>
<keyword evidence="1" id="KW-0472">Membrane</keyword>
<evidence type="ECO:0000256" key="1">
    <source>
        <dbReference type="SAM" id="Phobius"/>
    </source>
</evidence>
<sequence>RLKPYCTYATLPSEALIRIYQTCEGVQNCSLFLRSILDPACDGGAFSSNGKALVLRLDYQCVLASTKEKNIRFLIPLIWIFLSVACALITFGIIICVDWSNWCKQTRRELNRTHWQSSVPLLLASEADFV</sequence>
<keyword evidence="1" id="KW-0812">Transmembrane</keyword>
<dbReference type="Proteomes" id="UP000321570">
    <property type="component" value="Unassembled WGS sequence"/>
</dbReference>
<feature type="non-terminal residue" evidence="2">
    <location>
        <position position="1"/>
    </location>
</feature>
<organism evidence="2 3">
    <name type="scientific">Hymenolepis diminuta</name>
    <name type="common">Rat tapeworm</name>
    <dbReference type="NCBI Taxonomy" id="6216"/>
    <lineage>
        <taxon>Eukaryota</taxon>
        <taxon>Metazoa</taxon>
        <taxon>Spiralia</taxon>
        <taxon>Lophotrochozoa</taxon>
        <taxon>Platyhelminthes</taxon>
        <taxon>Cestoda</taxon>
        <taxon>Eucestoda</taxon>
        <taxon>Cyclophyllidea</taxon>
        <taxon>Hymenolepididae</taxon>
        <taxon>Hymenolepis</taxon>
    </lineage>
</organism>
<dbReference type="AlphaFoldDB" id="A0A564YYN4"/>
<keyword evidence="1" id="KW-1133">Transmembrane helix</keyword>
<dbReference type="EMBL" id="CABIJS010000444">
    <property type="protein sequence ID" value="VUZ51748.1"/>
    <property type="molecule type" value="Genomic_DNA"/>
</dbReference>
<accession>A0A564YYN4</accession>
<reference evidence="2 3" key="1">
    <citation type="submission" date="2019-07" db="EMBL/GenBank/DDBJ databases">
        <authorList>
            <person name="Jastrzebski P J."/>
            <person name="Paukszto L."/>
            <person name="Jastrzebski P J."/>
        </authorList>
    </citation>
    <scope>NUCLEOTIDE SEQUENCE [LARGE SCALE GENOMIC DNA]</scope>
    <source>
        <strain evidence="2 3">WMS-il1</strain>
    </source>
</reference>
<gene>
    <name evidence="2" type="ORF">WMSIL1_LOCUS10426</name>
</gene>
<feature type="transmembrane region" description="Helical" evidence="1">
    <location>
        <begin position="73"/>
        <end position="97"/>
    </location>
</feature>
<evidence type="ECO:0000313" key="2">
    <source>
        <dbReference type="EMBL" id="VUZ51748.1"/>
    </source>
</evidence>
<proteinExistence type="predicted"/>